<accession>A0A1F5A418</accession>
<dbReference type="Proteomes" id="UP000177701">
    <property type="component" value="Unassembled WGS sequence"/>
</dbReference>
<gene>
    <name evidence="2" type="ORF">A2V47_02640</name>
</gene>
<protein>
    <recommendedName>
        <fullName evidence="1">CD-NTase-associated protein 12/Pycsar effector protein TIR domain-containing protein</fullName>
    </recommendedName>
</protein>
<evidence type="ECO:0000259" key="1">
    <source>
        <dbReference type="Pfam" id="PF10137"/>
    </source>
</evidence>
<organism evidence="2 3">
    <name type="scientific">Candidatus Sediminicultor quintus</name>
    <dbReference type="NCBI Taxonomy" id="1797291"/>
    <lineage>
        <taxon>Bacteria</taxon>
        <taxon>Pseudomonadati</taxon>
        <taxon>Atribacterota</taxon>
        <taxon>Candidatus Phoenicimicrobiia</taxon>
        <taxon>Candidatus Pheonicimicrobiales</taxon>
        <taxon>Candidatus Phoenicimicrobiaceae</taxon>
        <taxon>Candidatus Sediminicultor</taxon>
    </lineage>
</organism>
<dbReference type="EMBL" id="MEYH01000113">
    <property type="protein sequence ID" value="OGD13341.1"/>
    <property type="molecule type" value="Genomic_DNA"/>
</dbReference>
<comment type="caution">
    <text evidence="2">The sequence shown here is derived from an EMBL/GenBank/DDBJ whole genome shotgun (WGS) entry which is preliminary data.</text>
</comment>
<dbReference type="InterPro" id="IPR019302">
    <property type="entry name" value="CAP12/PCTIR_TIR_dom"/>
</dbReference>
<evidence type="ECO:0000313" key="3">
    <source>
        <dbReference type="Proteomes" id="UP000177701"/>
    </source>
</evidence>
<evidence type="ECO:0000313" key="2">
    <source>
        <dbReference type="EMBL" id="OGD13341.1"/>
    </source>
</evidence>
<sequence>MSEQPDTGATIIEKFEKYAQSCFCAIAIFTPDDEVMSDNIKYLQARPNVIYEIGWFCGKIGRDKVILLLKEGTTIFSDFGGIIQKRFKENIAEKVSEIRKDLEQMKL</sequence>
<dbReference type="GO" id="GO:0050135">
    <property type="term" value="F:NADP+ nucleosidase activity"/>
    <property type="evidence" value="ECO:0007669"/>
    <property type="project" value="InterPro"/>
</dbReference>
<proteinExistence type="predicted"/>
<reference evidence="2 3" key="1">
    <citation type="journal article" date="2016" name="Nat. Commun.">
        <title>Thousands of microbial genomes shed light on interconnected biogeochemical processes in an aquifer system.</title>
        <authorList>
            <person name="Anantharaman K."/>
            <person name="Brown C.T."/>
            <person name="Hug L.A."/>
            <person name="Sharon I."/>
            <person name="Castelle C.J."/>
            <person name="Probst A.J."/>
            <person name="Thomas B.C."/>
            <person name="Singh A."/>
            <person name="Wilkins M.J."/>
            <person name="Karaoz U."/>
            <person name="Brodie E.L."/>
            <person name="Williams K.H."/>
            <person name="Hubbard S.S."/>
            <person name="Banfield J.F."/>
        </authorList>
    </citation>
    <scope>NUCLEOTIDE SEQUENCE [LARGE SCALE GENOMIC DNA]</scope>
</reference>
<name>A0A1F5A418_9BACT</name>
<feature type="domain" description="CD-NTase-associated protein 12/Pycsar effector protein TIR" evidence="1">
    <location>
        <begin position="3"/>
        <end position="88"/>
    </location>
</feature>
<dbReference type="Pfam" id="PF10137">
    <property type="entry name" value="CAP12-PCTIR_TIR"/>
    <property type="match status" value="1"/>
</dbReference>
<dbReference type="AlphaFoldDB" id="A0A1F5A418"/>